<organism evidence="2 4">
    <name type="scientific">Sulfodiicoccus acidiphilus</name>
    <dbReference type="NCBI Taxonomy" id="1670455"/>
    <lineage>
        <taxon>Archaea</taxon>
        <taxon>Thermoproteota</taxon>
        <taxon>Thermoprotei</taxon>
        <taxon>Sulfolobales</taxon>
        <taxon>Sulfolobaceae</taxon>
        <taxon>Sulfodiicoccus</taxon>
    </lineage>
</organism>
<dbReference type="Gene3D" id="3.60.110.10">
    <property type="entry name" value="Carbon-nitrogen hydrolase"/>
    <property type="match status" value="1"/>
</dbReference>
<dbReference type="PANTHER" id="PTHR23088">
    <property type="entry name" value="NITRILASE-RELATED"/>
    <property type="match status" value="1"/>
</dbReference>
<sequence length="274" mass="30131">MVRKHNLEKARKLLKISKEKGAKLVVLPSMFPVGSTLDPQGVNDRRTRNMVKNLAERIPGSLTDSLVDLAMEGQIHLIAGPILEQAGPKIFLTMLFISPQGEIIGKYRKIYPSERDVTLGISPGREPINMVLDKKYGIIAEDDLFSPEINRILTLGGSQLMIVTTRNGPVTRSEIVKHVAITRSIENGVPYLVVGGVIEDDQGDVVAFSPTFVSTPDAQVYKEIAGYEDGVITVESTMLTQSRESKSGYPSVENTVSILCKSFKKMNSTTYHGR</sequence>
<evidence type="ECO:0000313" key="4">
    <source>
        <dbReference type="Proteomes" id="UP000276741"/>
    </source>
</evidence>
<name>A0A348B1A4_9CREN</name>
<dbReference type="Proteomes" id="UP000276741">
    <property type="component" value="Chromosome"/>
</dbReference>
<dbReference type="EMBL" id="BMQS01000005">
    <property type="protein sequence ID" value="GGT91744.1"/>
    <property type="molecule type" value="Genomic_DNA"/>
</dbReference>
<dbReference type="AlphaFoldDB" id="A0A348B1A4"/>
<reference evidence="3" key="4">
    <citation type="submission" date="2020-09" db="EMBL/GenBank/DDBJ databases">
        <authorList>
            <person name="Sun Q."/>
            <person name="Ohkuma M."/>
        </authorList>
    </citation>
    <scope>NUCLEOTIDE SEQUENCE</scope>
    <source>
        <strain evidence="3">JCM 31740</strain>
    </source>
</reference>
<protein>
    <submittedName>
        <fullName evidence="2">Nitrilase</fullName>
    </submittedName>
</protein>
<gene>
    <name evidence="3" type="ORF">GCM10007116_06830</name>
    <name evidence="2" type="ORF">HS1genome_0345</name>
</gene>
<evidence type="ECO:0000313" key="2">
    <source>
        <dbReference type="EMBL" id="BBD71956.1"/>
    </source>
</evidence>
<dbReference type="InterPro" id="IPR036526">
    <property type="entry name" value="C-N_Hydrolase_sf"/>
</dbReference>
<reference evidence="3" key="1">
    <citation type="journal article" date="2014" name="Int. J. Syst. Evol. Microbiol.">
        <title>Complete genome sequence of Corynebacterium casei LMG S-19264T (=DSM 44701T), isolated from a smear-ripened cheese.</title>
        <authorList>
            <consortium name="US DOE Joint Genome Institute (JGI-PGF)"/>
            <person name="Walter F."/>
            <person name="Albersmeier A."/>
            <person name="Kalinowski J."/>
            <person name="Ruckert C."/>
        </authorList>
    </citation>
    <scope>NUCLEOTIDE SEQUENCE</scope>
    <source>
        <strain evidence="3">JCM 31740</strain>
    </source>
</reference>
<reference evidence="2" key="3">
    <citation type="journal article" date="2019" name="BMC Res. Notes">
        <title>Complete genome sequence of the Sulfodiicoccus acidiphilus strain HS-1T, the first crenarchaeon that lacks polB3, isolated from an acidic hot spring in Ohwaku-dani, Hakone, Japan.</title>
        <authorList>
            <person name="Sakai H.D."/>
            <person name="Kurosawa N."/>
        </authorList>
    </citation>
    <scope>NUCLEOTIDE SEQUENCE</scope>
    <source>
        <strain evidence="2">HS-1</strain>
    </source>
</reference>
<dbReference type="PROSITE" id="PS50263">
    <property type="entry name" value="CN_HYDROLASE"/>
    <property type="match status" value="1"/>
</dbReference>
<dbReference type="EMBL" id="AP018553">
    <property type="protein sequence ID" value="BBD71956.1"/>
    <property type="molecule type" value="Genomic_DNA"/>
</dbReference>
<dbReference type="SUPFAM" id="SSF56317">
    <property type="entry name" value="Carbon-nitrogen hydrolase"/>
    <property type="match status" value="1"/>
</dbReference>
<keyword evidence="4" id="KW-1185">Reference proteome</keyword>
<dbReference type="CDD" id="cd07197">
    <property type="entry name" value="nitrilase"/>
    <property type="match status" value="1"/>
</dbReference>
<dbReference type="KEGG" id="sacd:HS1genome_0345"/>
<evidence type="ECO:0000259" key="1">
    <source>
        <dbReference type="PROSITE" id="PS50263"/>
    </source>
</evidence>
<dbReference type="InterPro" id="IPR003010">
    <property type="entry name" value="C-N_Hydrolase"/>
</dbReference>
<dbReference type="Proteomes" id="UP000616143">
    <property type="component" value="Unassembled WGS sequence"/>
</dbReference>
<dbReference type="Pfam" id="PF00795">
    <property type="entry name" value="CN_hydrolase"/>
    <property type="match status" value="1"/>
</dbReference>
<dbReference type="PANTHER" id="PTHR23088:SF27">
    <property type="entry name" value="DEAMINATED GLUTATHIONE AMIDASE"/>
    <property type="match status" value="1"/>
</dbReference>
<reference evidence="4" key="2">
    <citation type="submission" date="2018-04" db="EMBL/GenBank/DDBJ databases">
        <title>Complete genome sequence of Sulfodiicoccus acidiphilus strain HS-1.</title>
        <authorList>
            <person name="Sakai H.D."/>
            <person name="Kurosawa N."/>
        </authorList>
    </citation>
    <scope>NUCLEOTIDE SEQUENCE [LARGE SCALE GENOMIC DNA]</scope>
    <source>
        <strain evidence="4">HS-1</strain>
    </source>
</reference>
<feature type="domain" description="CN hydrolase" evidence="1">
    <location>
        <begin position="1"/>
        <end position="238"/>
    </location>
</feature>
<evidence type="ECO:0000313" key="3">
    <source>
        <dbReference type="EMBL" id="GGT91744.1"/>
    </source>
</evidence>
<proteinExistence type="predicted"/>
<accession>A0A348B1A4</accession>